<evidence type="ECO:0000313" key="5">
    <source>
        <dbReference type="EMBL" id="KAL1217340.1"/>
    </source>
</evidence>
<dbReference type="Pfam" id="PF22926">
    <property type="entry name" value="C1-like_CT"/>
    <property type="match status" value="1"/>
</dbReference>
<feature type="domain" description="DC1" evidence="3">
    <location>
        <begin position="318"/>
        <end position="365"/>
    </location>
</feature>
<dbReference type="Pfam" id="PF03107">
    <property type="entry name" value="C1_2"/>
    <property type="match status" value="7"/>
</dbReference>
<evidence type="ECO:0000259" key="4">
    <source>
        <dbReference type="Pfam" id="PF22926"/>
    </source>
</evidence>
<feature type="domain" description="DC1" evidence="3">
    <location>
        <begin position="480"/>
        <end position="529"/>
    </location>
</feature>
<accession>A0ABD1BJI2</accession>
<evidence type="ECO:0000259" key="3">
    <source>
        <dbReference type="Pfam" id="PF03107"/>
    </source>
</evidence>
<proteinExistence type="predicted"/>
<organism evidence="5 6">
    <name type="scientific">Cardamine amara subsp. amara</name>
    <dbReference type="NCBI Taxonomy" id="228776"/>
    <lineage>
        <taxon>Eukaryota</taxon>
        <taxon>Viridiplantae</taxon>
        <taxon>Streptophyta</taxon>
        <taxon>Embryophyta</taxon>
        <taxon>Tracheophyta</taxon>
        <taxon>Spermatophyta</taxon>
        <taxon>Magnoliopsida</taxon>
        <taxon>eudicotyledons</taxon>
        <taxon>Gunneridae</taxon>
        <taxon>Pentapetalae</taxon>
        <taxon>rosids</taxon>
        <taxon>malvids</taxon>
        <taxon>Brassicales</taxon>
        <taxon>Brassicaceae</taxon>
        <taxon>Cardamineae</taxon>
        <taxon>Cardamine</taxon>
    </lineage>
</organism>
<keyword evidence="1" id="KW-0677">Repeat</keyword>
<comment type="caution">
    <text evidence="5">The sequence shown here is derived from an EMBL/GenBank/DDBJ whole genome shotgun (WGS) entry which is preliminary data.</text>
</comment>
<dbReference type="PANTHER" id="PTHR32410">
    <property type="entry name" value="CYSTEINE/HISTIDINE-RICH C1 DOMAIN FAMILY PROTEIN"/>
    <property type="match status" value="1"/>
</dbReference>
<dbReference type="InterPro" id="IPR053192">
    <property type="entry name" value="Vacuole_Formation_Reg"/>
</dbReference>
<evidence type="ECO:0000256" key="1">
    <source>
        <dbReference type="ARBA" id="ARBA00022737"/>
    </source>
</evidence>
<evidence type="ECO:0000313" key="6">
    <source>
        <dbReference type="Proteomes" id="UP001558713"/>
    </source>
</evidence>
<dbReference type="InterPro" id="IPR046349">
    <property type="entry name" value="C1-like_sf"/>
</dbReference>
<dbReference type="EMBL" id="JBANAX010000246">
    <property type="protein sequence ID" value="KAL1217340.1"/>
    <property type="molecule type" value="Genomic_DNA"/>
</dbReference>
<feature type="domain" description="DC1" evidence="3">
    <location>
        <begin position="235"/>
        <end position="282"/>
    </location>
</feature>
<protein>
    <submittedName>
        <fullName evidence="5">Protein VACUOLELESS GAMETOPHYTES</fullName>
    </submittedName>
</protein>
<evidence type="ECO:0000256" key="2">
    <source>
        <dbReference type="SAM" id="MobiDB-lite"/>
    </source>
</evidence>
<dbReference type="PANTHER" id="PTHR32410:SF181">
    <property type="entry name" value="CYSTEINE_HISTIDINE-RICH C1 DOMAIN FAMILY PROTEIN"/>
    <property type="match status" value="1"/>
</dbReference>
<feature type="domain" description="DC1" evidence="3">
    <location>
        <begin position="375"/>
        <end position="419"/>
    </location>
</feature>
<dbReference type="Proteomes" id="UP001558713">
    <property type="component" value="Unassembled WGS sequence"/>
</dbReference>
<dbReference type="InterPro" id="IPR054483">
    <property type="entry name" value="DC1-like_CT"/>
</dbReference>
<name>A0ABD1BJI2_CARAN</name>
<dbReference type="AlphaFoldDB" id="A0ABD1BJI2"/>
<feature type="region of interest" description="Disordered" evidence="2">
    <location>
        <begin position="10"/>
        <end position="30"/>
    </location>
</feature>
<dbReference type="InterPro" id="IPR004146">
    <property type="entry name" value="DC1"/>
</dbReference>
<dbReference type="SUPFAM" id="SSF57889">
    <property type="entry name" value="Cysteine-rich domain"/>
    <property type="match status" value="4"/>
</dbReference>
<feature type="domain" description="DC1" evidence="3">
    <location>
        <begin position="429"/>
        <end position="471"/>
    </location>
</feature>
<keyword evidence="6" id="KW-1185">Reference proteome</keyword>
<gene>
    <name evidence="5" type="ORF">V5N11_004393</name>
</gene>
<reference evidence="5 6" key="1">
    <citation type="submission" date="2024-04" db="EMBL/GenBank/DDBJ databases">
        <title>Genome assembly C_amara_ONT_v2.</title>
        <authorList>
            <person name="Yant L."/>
            <person name="Moore C."/>
            <person name="Slenker M."/>
        </authorList>
    </citation>
    <scope>NUCLEOTIDE SEQUENCE [LARGE SCALE GENOMIC DNA]</scope>
    <source>
        <tissue evidence="5">Leaf</tissue>
    </source>
</reference>
<feature type="domain" description="DC1-like C-terminal" evidence="4">
    <location>
        <begin position="551"/>
        <end position="589"/>
    </location>
</feature>
<sequence length="595" mass="68687">MDSVGGFQLPKYHPIPETQTQSPTPSADAATHNHPLLLCPLEQWASYTIKTKDRGSNDEYTISTTSVRGRPVLPLFWCNNKEFDSYGDCDVCRGSNFGTDYYFCELHHEKFHKECVESPLKIKHPYHPEHYLQLHFLNRITECFSCRRKAEWLVYRCTICQFFMHPVCAMKPISFVVDQPKRHHHSLTFFPRQTSLTCNVCGLLRKLYPTYVCLGCNFVAHNDCMYSPSIIKISRHHHRISYISSLRSGEWSCGVCRQGIDGDYGAYSCDKCSDYVVHSRCALGEDVWDGKELEGVPEEAETTLGPFNVITEGVISHFLHAHYLRFEVNILDDENNFCQACTLSIYEGNFYSCMECDFVIHETCAIAPRKIQSALHPHPLILKADIENDCNACARTAWGGFGYQCPIRECDFKLDVLCASISEPFDYKGHDHPLFLGLDPEEKAICHVCKTKFHKPLNCIKCDFIVCMKCATLPNKVKYKHDKHFLTILFGEEVCENDWCEVCERDLGDTDTKVFYWCKECCTTFHIECLFGKDPYMKPGKIIRVWGLNDVQILGKCKISRPICDHCKNRCQGKIFKRDKYRACSWHCMYVTFYM</sequence>
<feature type="domain" description="DC1" evidence="3">
    <location>
        <begin position="181"/>
        <end position="225"/>
    </location>
</feature>
<feature type="domain" description="DC1" evidence="3">
    <location>
        <begin position="125"/>
        <end position="169"/>
    </location>
</feature>